<dbReference type="EMBL" id="JAHHHV010000084">
    <property type="protein sequence ID" value="MBW4468134.1"/>
    <property type="molecule type" value="Genomic_DNA"/>
</dbReference>
<protein>
    <submittedName>
        <fullName evidence="1">Uncharacterized protein</fullName>
    </submittedName>
</protein>
<evidence type="ECO:0000313" key="2">
    <source>
        <dbReference type="Proteomes" id="UP000707356"/>
    </source>
</evidence>
<accession>A0A951U6P5</accession>
<organism evidence="1 2">
    <name type="scientific">Pegethrix bostrychoides GSE-TBD4-15B</name>
    <dbReference type="NCBI Taxonomy" id="2839662"/>
    <lineage>
        <taxon>Bacteria</taxon>
        <taxon>Bacillati</taxon>
        <taxon>Cyanobacteriota</taxon>
        <taxon>Cyanophyceae</taxon>
        <taxon>Oculatellales</taxon>
        <taxon>Oculatellaceae</taxon>
        <taxon>Pegethrix</taxon>
    </lineage>
</organism>
<sequence>MTALFIDIDATQAALQTTAAELQARLAEESGERYRIEDLQTALAHWLELSIESLVEDALFHAHAGDRSYAFNRRAFETQLRKLPAEAASSQAA</sequence>
<gene>
    <name evidence="1" type="ORF">KME07_22130</name>
</gene>
<proteinExistence type="predicted"/>
<reference evidence="1" key="1">
    <citation type="submission" date="2021-05" db="EMBL/GenBank/DDBJ databases">
        <authorList>
            <person name="Pietrasiak N."/>
            <person name="Ward R."/>
            <person name="Stajich J.E."/>
            <person name="Kurbessoian T."/>
        </authorList>
    </citation>
    <scope>NUCLEOTIDE SEQUENCE</scope>
    <source>
        <strain evidence="1">GSE-TBD4-15B</strain>
    </source>
</reference>
<name>A0A951U6P5_9CYAN</name>
<evidence type="ECO:0000313" key="1">
    <source>
        <dbReference type="EMBL" id="MBW4468134.1"/>
    </source>
</evidence>
<dbReference type="Proteomes" id="UP000707356">
    <property type="component" value="Unassembled WGS sequence"/>
</dbReference>
<comment type="caution">
    <text evidence="1">The sequence shown here is derived from an EMBL/GenBank/DDBJ whole genome shotgun (WGS) entry which is preliminary data.</text>
</comment>
<dbReference type="AlphaFoldDB" id="A0A951U6P5"/>
<reference evidence="1" key="2">
    <citation type="journal article" date="2022" name="Microbiol. Resour. Announc.">
        <title>Metagenome Sequencing to Explore Phylogenomics of Terrestrial Cyanobacteria.</title>
        <authorList>
            <person name="Ward R.D."/>
            <person name="Stajich J.E."/>
            <person name="Johansen J.R."/>
            <person name="Huntemann M."/>
            <person name="Clum A."/>
            <person name="Foster B."/>
            <person name="Foster B."/>
            <person name="Roux S."/>
            <person name="Palaniappan K."/>
            <person name="Varghese N."/>
            <person name="Mukherjee S."/>
            <person name="Reddy T.B.K."/>
            <person name="Daum C."/>
            <person name="Copeland A."/>
            <person name="Chen I.A."/>
            <person name="Ivanova N.N."/>
            <person name="Kyrpides N.C."/>
            <person name="Shapiro N."/>
            <person name="Eloe-Fadrosh E.A."/>
            <person name="Pietrasiak N."/>
        </authorList>
    </citation>
    <scope>NUCLEOTIDE SEQUENCE</scope>
    <source>
        <strain evidence="1">GSE-TBD4-15B</strain>
    </source>
</reference>